<reference evidence="1 2" key="1">
    <citation type="submission" date="2013-09" db="EMBL/GenBank/DDBJ databases">
        <title>Genome sequencing of Arenimonas malthae.</title>
        <authorList>
            <person name="Chen F."/>
            <person name="Wang G."/>
        </authorList>
    </citation>
    <scope>NUCLEOTIDE SEQUENCE [LARGE SCALE GENOMIC DNA]</scope>
    <source>
        <strain evidence="1 2">CC-JY-1</strain>
    </source>
</reference>
<evidence type="ECO:0000313" key="1">
    <source>
        <dbReference type="EMBL" id="KFN46523.1"/>
    </source>
</evidence>
<dbReference type="EMBL" id="AVCH01000168">
    <property type="protein sequence ID" value="KFN46523.1"/>
    <property type="molecule type" value="Genomic_DNA"/>
</dbReference>
<dbReference type="SUPFAM" id="SSF55144">
    <property type="entry name" value="LigT-like"/>
    <property type="match status" value="1"/>
</dbReference>
<dbReference type="Gene3D" id="3.90.1140.10">
    <property type="entry name" value="Cyclic phosphodiesterase"/>
    <property type="match status" value="1"/>
</dbReference>
<gene>
    <name evidence="1" type="ORF">N790_08575</name>
</gene>
<name>A0A091B1Q5_9GAMM</name>
<evidence type="ECO:0000313" key="2">
    <source>
        <dbReference type="Proteomes" id="UP000029392"/>
    </source>
</evidence>
<protein>
    <recommendedName>
        <fullName evidence="3">Phosphoesterase HXTX domain-containing protein</fullName>
    </recommendedName>
</protein>
<dbReference type="Proteomes" id="UP000029392">
    <property type="component" value="Unassembled WGS sequence"/>
</dbReference>
<dbReference type="AlphaFoldDB" id="A0A091B1Q5"/>
<sequence length="113" mass="12120">MHAPAFDLVLDRAGGFPIATAPGFLGCTLAPPGLHALWDGLERELAAEAVPVRAARERVPHVTVLRGAKPPWPDTPLSPAVRWPVRDFHLLRSDLRGGFAYDVLATWPLAAAG</sequence>
<evidence type="ECO:0008006" key="3">
    <source>
        <dbReference type="Google" id="ProtNLM"/>
    </source>
</evidence>
<comment type="caution">
    <text evidence="1">The sequence shown here is derived from an EMBL/GenBank/DDBJ whole genome shotgun (WGS) entry which is preliminary data.</text>
</comment>
<proteinExistence type="predicted"/>
<organism evidence="1 2">
    <name type="scientific">Arenimonas malthae CC-JY-1</name>
    <dbReference type="NCBI Taxonomy" id="1384054"/>
    <lineage>
        <taxon>Bacteria</taxon>
        <taxon>Pseudomonadati</taxon>
        <taxon>Pseudomonadota</taxon>
        <taxon>Gammaproteobacteria</taxon>
        <taxon>Lysobacterales</taxon>
        <taxon>Lysobacteraceae</taxon>
        <taxon>Arenimonas</taxon>
    </lineage>
</organism>
<keyword evidence="2" id="KW-1185">Reference proteome</keyword>
<accession>A0A091B1Q5</accession>
<dbReference type="PATRIC" id="fig|1384054.3.peg.1776"/>
<dbReference type="InterPro" id="IPR009097">
    <property type="entry name" value="Cyclic_Pdiesterase"/>
</dbReference>